<gene>
    <name evidence="6" type="primary">LOC18589945</name>
</gene>
<evidence type="ECO:0000256" key="1">
    <source>
        <dbReference type="ARBA" id="ARBA00022603"/>
    </source>
</evidence>
<dbReference type="Gramene" id="Tc09v2_t020310.2">
    <property type="protein sequence ID" value="Tc09v2_p020310.2"/>
    <property type="gene ID" value="Tc09v2_g020310"/>
</dbReference>
<dbReference type="GO" id="GO:0008168">
    <property type="term" value="F:methyltransferase activity"/>
    <property type="evidence" value="ECO:0007669"/>
    <property type="project" value="UniProtKB-KW"/>
</dbReference>
<dbReference type="Proteomes" id="UP000694886">
    <property type="component" value="Chromosome 9"/>
</dbReference>
<reference evidence="5" key="1">
    <citation type="journal article" date="1997" name="Nucleic Acids Res.">
        <title>tRNAscan-SE: a program for improved detection of transfer RNA genes in genomic sequence.</title>
        <authorList>
            <person name="Lowe T.M."/>
            <person name="Eddy S.R."/>
        </authorList>
    </citation>
    <scope>NUCLEOTIDE SEQUENCE [LARGE SCALE GENOMIC DNA]</scope>
    <source>
        <strain evidence="5">r\B97-61/B2</strain>
    </source>
</reference>
<dbReference type="Gene3D" id="3.40.50.150">
    <property type="entry name" value="Vaccinia Virus protein VP39"/>
    <property type="match status" value="1"/>
</dbReference>
<proteinExistence type="predicted"/>
<dbReference type="SUPFAM" id="SSF53335">
    <property type="entry name" value="S-adenosyl-L-methionine-dependent methyltransferases"/>
    <property type="match status" value="1"/>
</dbReference>
<dbReference type="GeneID" id="18589945"/>
<accession>A0AB32URR1</accession>
<sequence>MAMADITVLCMNAGDKETSYADNSVLQKTILLKTRPILQHTIRDMLSKLLPVTCIKVADLGCASGPITFFTISQIIDTITGICQHAHCKSPEFQVFLNDLPRNDFNTVFRSVPAFCARLKEEKGDMMGSCFISGIPGSFYERLFPSGSLHFVHSSYGVHWLSKIPGRVENNKGNIYMAKSSPPSVLKAYSDQFQKDFSNFLRLRSEEIICGGRMVLTMVGRSIANPTSKDCCCLWELLTKSLFDLVAEGLIEESDVDSFNMPCYNPCQEEVLEIVEKEGSFDLDKLEKFGVNWDPEDDVCNKNFVFNKYKSGQNVANCIRAITEPLLASHFGETIIHNLFTRYAQHVAEHLSIEKTKFVNIVISMTRKQLATPDALAD</sequence>
<dbReference type="GO" id="GO:0046872">
    <property type="term" value="F:metal ion binding"/>
    <property type="evidence" value="ECO:0007669"/>
    <property type="project" value="UniProtKB-KW"/>
</dbReference>
<keyword evidence="3" id="KW-0479">Metal-binding</keyword>
<dbReference type="RefSeq" id="XP_007015210.2">
    <property type="nucleotide sequence ID" value="XM_007015148.2"/>
</dbReference>
<evidence type="ECO:0000256" key="4">
    <source>
        <dbReference type="ARBA" id="ARBA00022842"/>
    </source>
</evidence>
<keyword evidence="2" id="KW-0808">Transferase</keyword>
<dbReference type="PANTHER" id="PTHR31009">
    <property type="entry name" value="S-ADENOSYL-L-METHIONINE:CARBOXYL METHYLTRANSFERASE FAMILY PROTEIN"/>
    <property type="match status" value="1"/>
</dbReference>
<dbReference type="AlphaFoldDB" id="A0AB32URR1"/>
<dbReference type="InterPro" id="IPR042086">
    <property type="entry name" value="MeTrfase_capping"/>
</dbReference>
<reference evidence="6" key="2">
    <citation type="submission" date="2025-08" db="UniProtKB">
        <authorList>
            <consortium name="RefSeq"/>
        </authorList>
    </citation>
    <scope>IDENTIFICATION</scope>
</reference>
<evidence type="ECO:0000256" key="2">
    <source>
        <dbReference type="ARBA" id="ARBA00022679"/>
    </source>
</evidence>
<name>A0AB32URR1_THECC</name>
<dbReference type="Gene3D" id="1.10.1200.270">
    <property type="entry name" value="Methyltransferase, alpha-helical capping domain"/>
    <property type="match status" value="1"/>
</dbReference>
<evidence type="ECO:0000313" key="6">
    <source>
        <dbReference type="RefSeq" id="XP_007015210.2"/>
    </source>
</evidence>
<evidence type="ECO:0000256" key="3">
    <source>
        <dbReference type="ARBA" id="ARBA00022723"/>
    </source>
</evidence>
<protein>
    <submittedName>
        <fullName evidence="6">Benzoate carboxyl methyltransferase isoform X1</fullName>
    </submittedName>
</protein>
<dbReference type="GO" id="GO:0032259">
    <property type="term" value="P:methylation"/>
    <property type="evidence" value="ECO:0007669"/>
    <property type="project" value="UniProtKB-KW"/>
</dbReference>
<dbReference type="Pfam" id="PF03492">
    <property type="entry name" value="Methyltransf_7"/>
    <property type="match status" value="1"/>
</dbReference>
<keyword evidence="1 6" id="KW-0489">Methyltransferase</keyword>
<dbReference type="KEGG" id="tcc:18589945"/>
<keyword evidence="4" id="KW-0460">Magnesium</keyword>
<organism evidence="5 6">
    <name type="scientific">Theobroma cacao</name>
    <name type="common">Cacao</name>
    <name type="synonym">Cocoa</name>
    <dbReference type="NCBI Taxonomy" id="3641"/>
    <lineage>
        <taxon>Eukaryota</taxon>
        <taxon>Viridiplantae</taxon>
        <taxon>Streptophyta</taxon>
        <taxon>Embryophyta</taxon>
        <taxon>Tracheophyta</taxon>
        <taxon>Spermatophyta</taxon>
        <taxon>Magnoliopsida</taxon>
        <taxon>eudicotyledons</taxon>
        <taxon>Gunneridae</taxon>
        <taxon>Pentapetalae</taxon>
        <taxon>rosids</taxon>
        <taxon>malvids</taxon>
        <taxon>Malvales</taxon>
        <taxon>Malvaceae</taxon>
        <taxon>Byttnerioideae</taxon>
        <taxon>Theobroma</taxon>
    </lineage>
</organism>
<dbReference type="InterPro" id="IPR029063">
    <property type="entry name" value="SAM-dependent_MTases_sf"/>
</dbReference>
<dbReference type="InterPro" id="IPR005299">
    <property type="entry name" value="MeTrfase_7"/>
</dbReference>
<evidence type="ECO:0000313" key="5">
    <source>
        <dbReference type="Proteomes" id="UP000694886"/>
    </source>
</evidence>